<proteinExistence type="predicted"/>
<dbReference type="InterPro" id="IPR029058">
    <property type="entry name" value="AB_hydrolase_fold"/>
</dbReference>
<evidence type="ECO:0000256" key="2">
    <source>
        <dbReference type="ARBA" id="ARBA00023157"/>
    </source>
</evidence>
<organism evidence="3 4">
    <name type="scientific">Mycobacterium phage Kumao</name>
    <dbReference type="NCBI Taxonomy" id="2041344"/>
    <lineage>
        <taxon>Viruses</taxon>
        <taxon>Duplodnaviria</taxon>
        <taxon>Heunggongvirae</taxon>
        <taxon>Uroviricota</taxon>
        <taxon>Caudoviricetes</taxon>
        <taxon>Vilmaviridae</taxon>
        <taxon>Kumaovirus</taxon>
        <taxon>Kumaovirus kumao</taxon>
    </lineage>
</organism>
<dbReference type="PANTHER" id="PTHR33630">
    <property type="entry name" value="CUTINASE RV1984C-RELATED-RELATED"/>
    <property type="match status" value="1"/>
</dbReference>
<dbReference type="Gene3D" id="1.10.10.1120">
    <property type="entry name" value="Lysin B, C-terminal linker domain"/>
    <property type="match status" value="1"/>
</dbReference>
<accession>A0A2D1GPN5</accession>
<name>A0A2D1GPN5_9CAUD</name>
<protein>
    <submittedName>
        <fullName evidence="3">Lysin B</fullName>
    </submittedName>
</protein>
<dbReference type="Proteomes" id="UP000229090">
    <property type="component" value="Segment"/>
</dbReference>
<keyword evidence="4" id="KW-1185">Reference proteome</keyword>
<keyword evidence="2" id="KW-1015">Disulfide bond</keyword>
<dbReference type="GeneID" id="63210142"/>
<reference evidence="4" key="1">
    <citation type="submission" date="2017-09" db="EMBL/GenBank/DDBJ databases">
        <authorList>
            <person name="Ehlers B."/>
            <person name="Leendertz F.H."/>
        </authorList>
    </citation>
    <scope>NUCLEOTIDE SEQUENCE [LARGE SCALE GENOMIC DNA]</scope>
</reference>
<dbReference type="RefSeq" id="YP_010013529.1">
    <property type="nucleotide sequence ID" value="NC_053512.1"/>
</dbReference>
<evidence type="ECO:0000256" key="1">
    <source>
        <dbReference type="ARBA" id="ARBA00022801"/>
    </source>
</evidence>
<dbReference type="SMART" id="SM01110">
    <property type="entry name" value="Cutinase"/>
    <property type="match status" value="1"/>
</dbReference>
<dbReference type="InterPro" id="IPR041855">
    <property type="entry name" value="Lysin_B_C_ter"/>
</dbReference>
<evidence type="ECO:0000313" key="3">
    <source>
        <dbReference type="EMBL" id="ATN94002.1"/>
    </source>
</evidence>
<sequence length="340" mass="37897">MAWDGWKEGMAGPPVLAAKRELKRKFSYAKHLVENTFFDHDLTVALMTYQVAKNIELAKRGEPLLRTDGVLDWYTQKVLGLLDRKVVIFTVSGTGAVWSQGYPFDVAMRQDQSKVIVQPIGYPAAVFPMEHSANEGERELVAQMRRHLDANPSYVFILIGYSQGAMVVSRVLRRMMSGDLRQYFDRCIAGVTFGNPLRERGHFTGASDPGGQGLDPECLVDTPSWWHDYAIPGDIYTCGPGNYDLAALEHMRAIYLAVQGHFLTGRDNLGEQVLEVLMNPFAEVPAVVKAIVSGLGFVTANPPTAPHIEYHIRECFPGVTHFEHAVDYVRRAVSAGMRIE</sequence>
<dbReference type="EMBL" id="MG009575">
    <property type="protein sequence ID" value="ATN94002.1"/>
    <property type="molecule type" value="Genomic_DNA"/>
</dbReference>
<dbReference type="KEGG" id="vg:63210142"/>
<dbReference type="Pfam" id="PF01083">
    <property type="entry name" value="Cutinase"/>
    <property type="match status" value="1"/>
</dbReference>
<gene>
    <name evidence="3" type="primary">39</name>
    <name evidence="3" type="ORF">SEA_KUMAO_39</name>
</gene>
<dbReference type="GO" id="GO:0016787">
    <property type="term" value="F:hydrolase activity"/>
    <property type="evidence" value="ECO:0007669"/>
    <property type="project" value="UniProtKB-KW"/>
</dbReference>
<keyword evidence="1" id="KW-0378">Hydrolase</keyword>
<dbReference type="Gene3D" id="3.40.50.1820">
    <property type="entry name" value="alpha/beta hydrolase"/>
    <property type="match status" value="1"/>
</dbReference>
<dbReference type="InterPro" id="IPR000675">
    <property type="entry name" value="Cutinase/axe"/>
</dbReference>
<evidence type="ECO:0000313" key="4">
    <source>
        <dbReference type="Proteomes" id="UP000229090"/>
    </source>
</evidence>
<dbReference type="PANTHER" id="PTHR33630:SF9">
    <property type="entry name" value="CUTINASE 4"/>
    <property type="match status" value="1"/>
</dbReference>
<dbReference type="SUPFAM" id="SSF53474">
    <property type="entry name" value="alpha/beta-Hydrolases"/>
    <property type="match status" value="1"/>
</dbReference>